<evidence type="ECO:0000313" key="5">
    <source>
        <dbReference type="EMBL" id="KAJ4446064.1"/>
    </source>
</evidence>
<dbReference type="EMBL" id="JAJSOF020000009">
    <property type="protein sequence ID" value="KAJ4446064.1"/>
    <property type="molecule type" value="Genomic_DNA"/>
</dbReference>
<dbReference type="PANTHER" id="PTHR10353:SF36">
    <property type="entry name" value="LP05116P"/>
    <property type="match status" value="1"/>
</dbReference>
<gene>
    <name evidence="5" type="ORF">ANN_12750</name>
</gene>
<keyword evidence="3" id="KW-0326">Glycosidase</keyword>
<organism evidence="5 6">
    <name type="scientific">Periplaneta americana</name>
    <name type="common">American cockroach</name>
    <name type="synonym">Blatta americana</name>
    <dbReference type="NCBI Taxonomy" id="6978"/>
    <lineage>
        <taxon>Eukaryota</taxon>
        <taxon>Metazoa</taxon>
        <taxon>Ecdysozoa</taxon>
        <taxon>Arthropoda</taxon>
        <taxon>Hexapoda</taxon>
        <taxon>Insecta</taxon>
        <taxon>Pterygota</taxon>
        <taxon>Neoptera</taxon>
        <taxon>Polyneoptera</taxon>
        <taxon>Dictyoptera</taxon>
        <taxon>Blattodea</taxon>
        <taxon>Blattoidea</taxon>
        <taxon>Blattidae</taxon>
        <taxon>Blattinae</taxon>
        <taxon>Periplaneta</taxon>
    </lineage>
</organism>
<proteinExistence type="inferred from homology"/>
<protein>
    <recommendedName>
        <fullName evidence="7">Myrosinase 1</fullName>
    </recommendedName>
</protein>
<dbReference type="PRINTS" id="PR00131">
    <property type="entry name" value="GLHYDRLASE1"/>
</dbReference>
<keyword evidence="6" id="KW-1185">Reference proteome</keyword>
<sequence>MTIYYIFPQDFKFGVATSAYQVEGAWTEDGTYRKGENIWDWMTHNHPETISDNSNGDVAADSYHLYKEDVRLLKELGVHFYRFSISWSRILPTGHANKVNQAGIDYYNNLINELIANDIEPLVTMFHWDLPQPLQNLGGWTNPILANYFEDYAHILFTNFGDRVKMWITINEPTTIVFGYCLAVGMAPNVLTPGHGQYLAMHTLLLSHARAYKLYNREFREKQQGKIAIAPSSTWITPQTNTEEDQEAQERALQFSIGWVLHPICSSAGDYPPLMKEWMAKRSKEEGYTRSRLPSFTLEEIEMIKGSYDFIGVNHYTTYQAKNTFEGKYVPYLKDADVELTQLPAWPSGLAFWNKVVPWGIRKILNWISREYSNPSVLISENGYSDNGELDDMNRIHYTNAYLNEMMKAIYEDGCNVFGYTVWSLLDNFEWSNGYTLKFGLYHVDFDDPNRKRTAKESAKVYAEIISTRQIPTCFMVELKNWQSIQM</sequence>
<dbReference type="SUPFAM" id="SSF51445">
    <property type="entry name" value="(Trans)glycosidases"/>
    <property type="match status" value="1"/>
</dbReference>
<evidence type="ECO:0000256" key="2">
    <source>
        <dbReference type="ARBA" id="ARBA00022801"/>
    </source>
</evidence>
<dbReference type="PANTHER" id="PTHR10353">
    <property type="entry name" value="GLYCOSYL HYDROLASE"/>
    <property type="match status" value="1"/>
</dbReference>
<dbReference type="PROSITE" id="PS00653">
    <property type="entry name" value="GLYCOSYL_HYDROL_F1_2"/>
    <property type="match status" value="1"/>
</dbReference>
<comment type="caution">
    <text evidence="5">The sequence shown here is derived from an EMBL/GenBank/DDBJ whole genome shotgun (WGS) entry which is preliminary data.</text>
</comment>
<dbReference type="Pfam" id="PF00232">
    <property type="entry name" value="Glyco_hydro_1"/>
    <property type="match status" value="1"/>
</dbReference>
<evidence type="ECO:0000313" key="6">
    <source>
        <dbReference type="Proteomes" id="UP001148838"/>
    </source>
</evidence>
<dbReference type="InterPro" id="IPR001360">
    <property type="entry name" value="Glyco_hydro_1"/>
</dbReference>
<reference evidence="5 6" key="1">
    <citation type="journal article" date="2022" name="Allergy">
        <title>Genome assembly and annotation of Periplaneta americana reveal a comprehensive cockroach allergen profile.</title>
        <authorList>
            <person name="Wang L."/>
            <person name="Xiong Q."/>
            <person name="Saelim N."/>
            <person name="Wang L."/>
            <person name="Nong W."/>
            <person name="Wan A.T."/>
            <person name="Shi M."/>
            <person name="Liu X."/>
            <person name="Cao Q."/>
            <person name="Hui J.H.L."/>
            <person name="Sookrung N."/>
            <person name="Leung T.F."/>
            <person name="Tungtrongchitr A."/>
            <person name="Tsui S.K.W."/>
        </authorList>
    </citation>
    <scope>NUCLEOTIDE SEQUENCE [LARGE SCALE GENOMIC DNA]</scope>
    <source>
        <strain evidence="5">PWHHKU_190912</strain>
    </source>
</reference>
<keyword evidence="2" id="KW-0378">Hydrolase</keyword>
<name>A0ABQ8THF3_PERAM</name>
<accession>A0ABQ8THF3</accession>
<dbReference type="Gene3D" id="3.20.20.80">
    <property type="entry name" value="Glycosidases"/>
    <property type="match status" value="1"/>
</dbReference>
<dbReference type="Proteomes" id="UP001148838">
    <property type="component" value="Unassembled WGS sequence"/>
</dbReference>
<evidence type="ECO:0000256" key="4">
    <source>
        <dbReference type="RuleBase" id="RU003690"/>
    </source>
</evidence>
<evidence type="ECO:0008006" key="7">
    <source>
        <dbReference type="Google" id="ProtNLM"/>
    </source>
</evidence>
<dbReference type="InterPro" id="IPR017853">
    <property type="entry name" value="GH"/>
</dbReference>
<evidence type="ECO:0000256" key="1">
    <source>
        <dbReference type="ARBA" id="ARBA00010838"/>
    </source>
</evidence>
<dbReference type="InterPro" id="IPR033132">
    <property type="entry name" value="GH_1_N_CS"/>
</dbReference>
<evidence type="ECO:0000256" key="3">
    <source>
        <dbReference type="ARBA" id="ARBA00023295"/>
    </source>
</evidence>
<comment type="similarity">
    <text evidence="1 4">Belongs to the glycosyl hydrolase 1 family.</text>
</comment>